<sequence length="376" mass="43728">MPQNNRLQFSVEETVSFEKGHEVGELISISIEPDILVQEVNDYVSLRGYLELTGEYHLNEEKEEHVPEATDRMIQSIEIREDGIADLEHKFPVDITIPAYRVGHLNDIFVFIDAFDYRLDHSNVLTIQADLAIEGLLDEGSEAVHEEIESEEFEASARNEFHTLEETAEEESNETEAITSDIQETSAAAPNELEKEQSDETEEAEELTLSYRAFPSELESGEKPYFSEPNLLKEEDEEEDESTFEIEVKQENAALEEEREEIVEQTYPEFTFQSPEFEKEKQQPELVREYEHEDSEQVRENDNSLYLTKLFTRQEEEEFSKLKMYIVQQEDTIDLICERYELNVQNLIRVNSLSPEDEVTEGQILFIPDYKSSLSH</sequence>
<protein>
    <recommendedName>
        <fullName evidence="2">LysM domain-containing protein</fullName>
    </recommendedName>
</protein>
<evidence type="ECO:0000259" key="2">
    <source>
        <dbReference type="PROSITE" id="PS51782"/>
    </source>
</evidence>
<keyword evidence="4" id="KW-1185">Reference proteome</keyword>
<proteinExistence type="predicted"/>
<evidence type="ECO:0000313" key="4">
    <source>
        <dbReference type="Proteomes" id="UP000067625"/>
    </source>
</evidence>
<dbReference type="CDD" id="cd00118">
    <property type="entry name" value="LysM"/>
    <property type="match status" value="1"/>
</dbReference>
<dbReference type="SUPFAM" id="SSF54106">
    <property type="entry name" value="LysM domain"/>
    <property type="match status" value="1"/>
</dbReference>
<dbReference type="NCBIfam" id="TIGR02907">
    <property type="entry name" value="spore_VI_D"/>
    <property type="match status" value="1"/>
</dbReference>
<evidence type="ECO:0000313" key="3">
    <source>
        <dbReference type="EMBL" id="ALC81862.1"/>
    </source>
</evidence>
<dbReference type="InterPro" id="IPR036779">
    <property type="entry name" value="LysM_dom_sf"/>
</dbReference>
<organism evidence="3 4">
    <name type="scientific">Bacillus gobiensis</name>
    <dbReference type="NCBI Taxonomy" id="1441095"/>
    <lineage>
        <taxon>Bacteria</taxon>
        <taxon>Bacillati</taxon>
        <taxon>Bacillota</taxon>
        <taxon>Bacilli</taxon>
        <taxon>Bacillales</taxon>
        <taxon>Bacillaceae</taxon>
        <taxon>Bacillus</taxon>
    </lineage>
</organism>
<dbReference type="STRING" id="1441095.AM592_09790"/>
<dbReference type="SMART" id="SM00257">
    <property type="entry name" value="LysM"/>
    <property type="match status" value="1"/>
</dbReference>
<dbReference type="PROSITE" id="PS51782">
    <property type="entry name" value="LYSM"/>
    <property type="match status" value="1"/>
</dbReference>
<dbReference type="OrthoDB" id="2966368at2"/>
<name>A0A0M3R9Q8_9BACI</name>
<gene>
    <name evidence="3" type="ORF">AM592_09790</name>
</gene>
<dbReference type="Pfam" id="PF20918">
    <property type="entry name" value="SPOCS_spoVID-N"/>
    <property type="match status" value="1"/>
</dbReference>
<evidence type="ECO:0000256" key="1">
    <source>
        <dbReference type="SAM" id="MobiDB-lite"/>
    </source>
</evidence>
<accession>A0A0M3R9Q8</accession>
<dbReference type="InterPro" id="IPR014256">
    <property type="entry name" value="Spore_VI_D"/>
</dbReference>
<feature type="domain" description="LysM" evidence="2">
    <location>
        <begin position="323"/>
        <end position="367"/>
    </location>
</feature>
<dbReference type="Gene3D" id="3.10.350.10">
    <property type="entry name" value="LysM domain"/>
    <property type="match status" value="1"/>
</dbReference>
<reference evidence="4" key="1">
    <citation type="submission" date="2015-08" db="EMBL/GenBank/DDBJ databases">
        <title>Genome sequencing project for genomic taxonomy and phylogenomics of Bacillus-like bacteria.</title>
        <authorList>
            <person name="Liu B."/>
            <person name="Wang J."/>
            <person name="Zhu Y."/>
            <person name="Liu G."/>
            <person name="Chen Q."/>
            <person name="Chen Z."/>
            <person name="Lan J."/>
            <person name="Che J."/>
            <person name="Ge C."/>
            <person name="Shi H."/>
            <person name="Pan Z."/>
            <person name="Liu X."/>
        </authorList>
    </citation>
    <scope>NUCLEOTIDE SEQUENCE [LARGE SCALE GENOMIC DNA]</scope>
    <source>
        <strain evidence="4">FJAT-4402</strain>
    </source>
</reference>
<dbReference type="PATRIC" id="fig|1441095.3.peg.2151"/>
<dbReference type="InterPro" id="IPR048862">
    <property type="entry name" value="SPOCS_spoVID_N"/>
</dbReference>
<dbReference type="RefSeq" id="WP_053603634.1">
    <property type="nucleotide sequence ID" value="NZ_CP012600.1"/>
</dbReference>
<dbReference type="AlphaFoldDB" id="A0A0M3R9Q8"/>
<dbReference type="EMBL" id="CP012600">
    <property type="protein sequence ID" value="ALC81862.1"/>
    <property type="molecule type" value="Genomic_DNA"/>
</dbReference>
<dbReference type="Pfam" id="PF01476">
    <property type="entry name" value="LysM"/>
    <property type="match status" value="1"/>
</dbReference>
<feature type="region of interest" description="Disordered" evidence="1">
    <location>
        <begin position="184"/>
        <end position="206"/>
    </location>
</feature>
<dbReference type="Proteomes" id="UP000067625">
    <property type="component" value="Chromosome"/>
</dbReference>
<reference evidence="3 4" key="2">
    <citation type="journal article" date="2016" name="Int. J. Syst. Evol. Microbiol.">
        <title>Bacillus gobiensis sp. nov., isolated from a soil sample.</title>
        <authorList>
            <person name="Liu B."/>
            <person name="Liu G.H."/>
            <person name="Cetin S."/>
            <person name="Schumann P."/>
            <person name="Pan Z.Z."/>
            <person name="Chen Q.Q."/>
        </authorList>
    </citation>
    <scope>NUCLEOTIDE SEQUENCE [LARGE SCALE GENOMIC DNA]</scope>
    <source>
        <strain evidence="3 4">FJAT-4402</strain>
    </source>
</reference>
<dbReference type="InterPro" id="IPR018392">
    <property type="entry name" value="LysM"/>
</dbReference>